<reference evidence="1" key="1">
    <citation type="submission" date="2018-02" db="EMBL/GenBank/DDBJ databases">
        <title>Rhizophora mucronata_Transcriptome.</title>
        <authorList>
            <person name="Meera S.P."/>
            <person name="Sreeshan A."/>
            <person name="Augustine A."/>
        </authorList>
    </citation>
    <scope>NUCLEOTIDE SEQUENCE</scope>
    <source>
        <tissue evidence="1">Leaf</tissue>
    </source>
</reference>
<sequence length="35" mass="4152">MSDLLFCCIHCCRFKSKPILFSIWLKCQSFHSKSN</sequence>
<accession>A0A2P2QZH8</accession>
<dbReference type="EMBL" id="GGEC01091889">
    <property type="protein sequence ID" value="MBX72373.1"/>
    <property type="molecule type" value="Transcribed_RNA"/>
</dbReference>
<protein>
    <submittedName>
        <fullName evidence="1">Uncharacterized protein</fullName>
    </submittedName>
</protein>
<dbReference type="AlphaFoldDB" id="A0A2P2QZH8"/>
<organism evidence="1">
    <name type="scientific">Rhizophora mucronata</name>
    <name type="common">Asiatic mangrove</name>
    <dbReference type="NCBI Taxonomy" id="61149"/>
    <lineage>
        <taxon>Eukaryota</taxon>
        <taxon>Viridiplantae</taxon>
        <taxon>Streptophyta</taxon>
        <taxon>Embryophyta</taxon>
        <taxon>Tracheophyta</taxon>
        <taxon>Spermatophyta</taxon>
        <taxon>Magnoliopsida</taxon>
        <taxon>eudicotyledons</taxon>
        <taxon>Gunneridae</taxon>
        <taxon>Pentapetalae</taxon>
        <taxon>rosids</taxon>
        <taxon>fabids</taxon>
        <taxon>Malpighiales</taxon>
        <taxon>Rhizophoraceae</taxon>
        <taxon>Rhizophora</taxon>
    </lineage>
</organism>
<name>A0A2P2QZH8_RHIMU</name>
<evidence type="ECO:0000313" key="1">
    <source>
        <dbReference type="EMBL" id="MBX72373.1"/>
    </source>
</evidence>
<proteinExistence type="predicted"/>